<feature type="transmembrane region" description="Helical" evidence="10">
    <location>
        <begin position="622"/>
        <end position="642"/>
    </location>
</feature>
<evidence type="ECO:0000256" key="9">
    <source>
        <dbReference type="SAM" id="MobiDB-lite"/>
    </source>
</evidence>
<proteinExistence type="inferred from homology"/>
<keyword evidence="6" id="KW-0378">Hydrolase</keyword>
<evidence type="ECO:0000256" key="11">
    <source>
        <dbReference type="SAM" id="SignalP"/>
    </source>
</evidence>
<keyword evidence="4 10" id="KW-0812">Transmembrane</keyword>
<evidence type="ECO:0000256" key="10">
    <source>
        <dbReference type="SAM" id="Phobius"/>
    </source>
</evidence>
<accession>A0A448Z2A6</accession>
<dbReference type="InterPro" id="IPR033121">
    <property type="entry name" value="PEPTIDASE_A1"/>
</dbReference>
<evidence type="ECO:0000256" key="3">
    <source>
        <dbReference type="ARBA" id="ARBA00022670"/>
    </source>
</evidence>
<dbReference type="PANTHER" id="PTHR13683:SF375">
    <property type="entry name" value="PEPTIDASE A1 DOMAIN-CONTAINING PROTEIN"/>
    <property type="match status" value="1"/>
</dbReference>
<dbReference type="SUPFAM" id="SSF50630">
    <property type="entry name" value="Acid proteases"/>
    <property type="match status" value="1"/>
</dbReference>
<keyword evidence="7 10" id="KW-1133">Transmembrane helix</keyword>
<name>A0A448Z2A6_9STRA</name>
<dbReference type="EMBL" id="CAACVS010000080">
    <property type="protein sequence ID" value="VEU36150.1"/>
    <property type="molecule type" value="Genomic_DNA"/>
</dbReference>
<evidence type="ECO:0000259" key="12">
    <source>
        <dbReference type="PROSITE" id="PS51767"/>
    </source>
</evidence>
<reference evidence="13 14" key="1">
    <citation type="submission" date="2019-01" db="EMBL/GenBank/DDBJ databases">
        <authorList>
            <person name="Ferrante I. M."/>
        </authorList>
    </citation>
    <scope>NUCLEOTIDE SEQUENCE [LARGE SCALE GENOMIC DNA]</scope>
    <source>
        <strain evidence="13 14">B856</strain>
    </source>
</reference>
<dbReference type="InterPro" id="IPR032861">
    <property type="entry name" value="TAXi_N"/>
</dbReference>
<dbReference type="Proteomes" id="UP000291116">
    <property type="component" value="Unassembled WGS sequence"/>
</dbReference>
<keyword evidence="14" id="KW-1185">Reference proteome</keyword>
<dbReference type="PANTHER" id="PTHR13683">
    <property type="entry name" value="ASPARTYL PROTEASES"/>
    <property type="match status" value="1"/>
</dbReference>
<feature type="signal peptide" evidence="11">
    <location>
        <begin position="1"/>
        <end position="31"/>
    </location>
</feature>
<feature type="region of interest" description="Disordered" evidence="9">
    <location>
        <begin position="666"/>
        <end position="706"/>
    </location>
</feature>
<evidence type="ECO:0000256" key="8">
    <source>
        <dbReference type="ARBA" id="ARBA00023136"/>
    </source>
</evidence>
<sequence length="706" mass="77834">MGTGAAKKTSHSWHRWTMLATALLLQGSATAKGVVQLKLNPRHVELERRRQRERNLHPVATAIEEEDEGQRHNEEQYRRRGKAQQVGALYEGYGTHYIDLWVGTPPQRQTVIVDTGSGITAFPCGACSDCGAPKYHVDALFVEKDSSSFAKSTCASKSDCIMSRSSCSGDKCLVSMAYAEGSRWNAYEAVDRCYVAGPHETPLVAPEGASLEGDDMNPRHAADLAFDMTFGCQTLVTGLFKTQLADGIMGMSNQASTYWSQMFEAQKMGPDRQFALCFSRPVHIAREGTEAGAMTLGGVDTRLHRTPMVYTPNFNTGRATFFSTRIRRMMLRDGKYGTSVQSTADNPNLGLTVLDIDPSILNKGGTIVDSGTTDTYFNSAIGGEFKRVFRKITGREHTNSGLDLTEEEVLALPTILIQLISNDETNGHVDDMFHTPGLAGAMDKPNKSDVILAIPPTHYMEYDEKSKKYTSRFYTTERSGNVLGANAMMGHDIFFDVDTKRIGWAESDCDYTAKVRENGYDFDITGELKKAEAAGTAAKESKECSSISSGAKCQKVEGCTWGWGKCSKVGDAPPKETPEEPKETPAETKETPAEPKPTPAPLTPDYMVQEIPPLRTWVEDHLVAIGSFVVLSLLLCCIYCLFCRSESSRGRYEKASLEPVSIEMRNGNGMRKIQSFQDEPDDDDSHVENGNGSKFRDEPEFEGDFM</sequence>
<dbReference type="GO" id="GO:0006508">
    <property type="term" value="P:proteolysis"/>
    <property type="evidence" value="ECO:0007669"/>
    <property type="project" value="UniProtKB-KW"/>
</dbReference>
<dbReference type="GO" id="GO:0016020">
    <property type="term" value="C:membrane"/>
    <property type="evidence" value="ECO:0007669"/>
    <property type="project" value="UniProtKB-SubCell"/>
</dbReference>
<feature type="region of interest" description="Disordered" evidence="9">
    <location>
        <begin position="570"/>
        <end position="605"/>
    </location>
</feature>
<feature type="chain" id="PRO_5019324572" description="Peptidase A1 domain-containing protein" evidence="11">
    <location>
        <begin position="32"/>
        <end position="706"/>
    </location>
</feature>
<evidence type="ECO:0000256" key="4">
    <source>
        <dbReference type="ARBA" id="ARBA00022692"/>
    </source>
</evidence>
<dbReference type="AlphaFoldDB" id="A0A448Z2A6"/>
<comment type="subcellular location">
    <subcellularLocation>
        <location evidence="1">Membrane</location>
    </subcellularLocation>
</comment>
<organism evidence="13 14">
    <name type="scientific">Pseudo-nitzschia multistriata</name>
    <dbReference type="NCBI Taxonomy" id="183589"/>
    <lineage>
        <taxon>Eukaryota</taxon>
        <taxon>Sar</taxon>
        <taxon>Stramenopiles</taxon>
        <taxon>Ochrophyta</taxon>
        <taxon>Bacillariophyta</taxon>
        <taxon>Bacillariophyceae</taxon>
        <taxon>Bacillariophycidae</taxon>
        <taxon>Bacillariales</taxon>
        <taxon>Bacillariaceae</taxon>
        <taxon>Pseudo-nitzschia</taxon>
    </lineage>
</organism>
<dbReference type="Gene3D" id="2.40.70.10">
    <property type="entry name" value="Acid Proteases"/>
    <property type="match status" value="2"/>
</dbReference>
<evidence type="ECO:0000256" key="2">
    <source>
        <dbReference type="ARBA" id="ARBA00007447"/>
    </source>
</evidence>
<dbReference type="FunFam" id="2.40.70.10:FF:000225">
    <property type="entry name" value="Predicted protein"/>
    <property type="match status" value="1"/>
</dbReference>
<dbReference type="OrthoDB" id="2747330at2759"/>
<dbReference type="PROSITE" id="PS51767">
    <property type="entry name" value="PEPTIDASE_A1"/>
    <property type="match status" value="1"/>
</dbReference>
<evidence type="ECO:0000256" key="6">
    <source>
        <dbReference type="ARBA" id="ARBA00022801"/>
    </source>
</evidence>
<dbReference type="InterPro" id="IPR001461">
    <property type="entry name" value="Aspartic_peptidase_A1"/>
</dbReference>
<feature type="domain" description="Peptidase A1" evidence="12">
    <location>
        <begin position="96"/>
        <end position="505"/>
    </location>
</feature>
<evidence type="ECO:0000313" key="14">
    <source>
        <dbReference type="Proteomes" id="UP000291116"/>
    </source>
</evidence>
<dbReference type="PRINTS" id="PR00792">
    <property type="entry name" value="PEPSIN"/>
</dbReference>
<dbReference type="InterPro" id="IPR021109">
    <property type="entry name" value="Peptidase_aspartic_dom_sf"/>
</dbReference>
<dbReference type="GO" id="GO:0004190">
    <property type="term" value="F:aspartic-type endopeptidase activity"/>
    <property type="evidence" value="ECO:0007669"/>
    <property type="project" value="InterPro"/>
</dbReference>
<dbReference type="Pfam" id="PF14543">
    <property type="entry name" value="TAXi_N"/>
    <property type="match status" value="1"/>
</dbReference>
<keyword evidence="8 10" id="KW-0472">Membrane</keyword>
<evidence type="ECO:0000256" key="5">
    <source>
        <dbReference type="ARBA" id="ARBA00022729"/>
    </source>
</evidence>
<evidence type="ECO:0000256" key="1">
    <source>
        <dbReference type="ARBA" id="ARBA00004370"/>
    </source>
</evidence>
<comment type="similarity">
    <text evidence="2">Belongs to the peptidase A1 family.</text>
</comment>
<evidence type="ECO:0000313" key="13">
    <source>
        <dbReference type="EMBL" id="VEU36150.1"/>
    </source>
</evidence>
<gene>
    <name evidence="13" type="ORF">PSNMU_V1.4_AUG-EV-PASAV3_0029010</name>
</gene>
<feature type="compositionally biased region" description="Basic and acidic residues" evidence="9">
    <location>
        <begin position="573"/>
        <end position="593"/>
    </location>
</feature>
<protein>
    <recommendedName>
        <fullName evidence="12">Peptidase A1 domain-containing protein</fullName>
    </recommendedName>
</protein>
<keyword evidence="5 11" id="KW-0732">Signal</keyword>
<evidence type="ECO:0000256" key="7">
    <source>
        <dbReference type="ARBA" id="ARBA00022989"/>
    </source>
</evidence>
<keyword evidence="3" id="KW-0645">Protease</keyword>